<dbReference type="EMBL" id="JBDFRB010000012">
    <property type="protein sequence ID" value="MEN2745413.1"/>
    <property type="molecule type" value="Genomic_DNA"/>
</dbReference>
<keyword evidence="3" id="KW-1185">Reference proteome</keyword>
<dbReference type="InterPro" id="IPR007569">
    <property type="entry name" value="DUF559"/>
</dbReference>
<feature type="domain" description="DUF559" evidence="1">
    <location>
        <begin position="175"/>
        <end position="275"/>
    </location>
</feature>
<organism evidence="2 3">
    <name type="scientific">Sinomonas halotolerans</name>
    <dbReference type="NCBI Taxonomy" id="1644133"/>
    <lineage>
        <taxon>Bacteria</taxon>
        <taxon>Bacillati</taxon>
        <taxon>Actinomycetota</taxon>
        <taxon>Actinomycetes</taxon>
        <taxon>Micrococcales</taxon>
        <taxon>Micrococcaceae</taxon>
        <taxon>Sinomonas</taxon>
    </lineage>
</organism>
<evidence type="ECO:0000259" key="1">
    <source>
        <dbReference type="Pfam" id="PF04480"/>
    </source>
</evidence>
<dbReference type="Pfam" id="PF04480">
    <property type="entry name" value="DUF559"/>
    <property type="match status" value="1"/>
</dbReference>
<gene>
    <name evidence="2" type="ORF">ABCQ75_12830</name>
</gene>
<protein>
    <submittedName>
        <fullName evidence="2">DUF559 domain-containing protein</fullName>
    </submittedName>
</protein>
<evidence type="ECO:0000313" key="3">
    <source>
        <dbReference type="Proteomes" id="UP001422074"/>
    </source>
</evidence>
<proteinExistence type="predicted"/>
<dbReference type="Gene3D" id="3.40.960.10">
    <property type="entry name" value="VSR Endonuclease"/>
    <property type="match status" value="1"/>
</dbReference>
<evidence type="ECO:0000313" key="2">
    <source>
        <dbReference type="EMBL" id="MEN2745413.1"/>
    </source>
</evidence>
<sequence length="302" mass="32805">MDHLIAYMTGLGGSASAAQLRTYFTKRQLSRAVGAGAVVRSARGIYSLGALGDAERLSLEARAALFGRSAALAHGLGILHQPPAVELAVPRGRRVRRIPGTAIATRLLPPADLVGVGAVRATSPVRTVLDCAAMLPFAEGLAIADSALRQGLANREELEAGAGQWVGRNKAALRRVLRHMDPRAANAFESGLRAACLEAGVHMEPQATIRTARRDYRVDLAKKLRLVAEADSFEWHGGREALHRDCTRYNELVRAGCTVLRFSWEHVMYEREWIGEVVSEVESRAEVHNSRLVLPRSLPLTA</sequence>
<comment type="caution">
    <text evidence="2">The sequence shown here is derived from an EMBL/GenBank/DDBJ whole genome shotgun (WGS) entry which is preliminary data.</text>
</comment>
<accession>A0ABU9X1S4</accession>
<dbReference type="RefSeq" id="WP_345885767.1">
    <property type="nucleotide sequence ID" value="NZ_JBDFRB010000012.1"/>
</dbReference>
<reference evidence="2 3" key="1">
    <citation type="submission" date="2024-05" db="EMBL/GenBank/DDBJ databases">
        <title>Sinomonas sp. nov., isolated from a waste landfill.</title>
        <authorList>
            <person name="Zhao Y."/>
        </authorList>
    </citation>
    <scope>NUCLEOTIDE SEQUENCE [LARGE SCALE GENOMIC DNA]</scope>
    <source>
        <strain evidence="2 3">CCTCC AB2014300</strain>
    </source>
</reference>
<dbReference type="Proteomes" id="UP001422074">
    <property type="component" value="Unassembled WGS sequence"/>
</dbReference>
<name>A0ABU9X1S4_9MICC</name>